<comment type="caution">
    <text evidence="1">The sequence shown here is derived from an EMBL/GenBank/DDBJ whole genome shotgun (WGS) entry which is preliminary data.</text>
</comment>
<dbReference type="EMBL" id="PDOF01000001">
    <property type="protein sequence ID" value="PYZ97861.1"/>
    <property type="molecule type" value="Genomic_DNA"/>
</dbReference>
<reference evidence="1 2" key="1">
    <citation type="submission" date="2017-10" db="EMBL/GenBank/DDBJ databases">
        <title>Bacillus sp. nov., a halophilic bacterium isolated from a Yangshapao Lake.</title>
        <authorList>
            <person name="Wang H."/>
        </authorList>
    </citation>
    <scope>NUCLEOTIDE SEQUENCE [LARGE SCALE GENOMIC DNA]</scope>
    <source>
        <strain evidence="1 2">YSP-3</strain>
    </source>
</reference>
<keyword evidence="2" id="KW-1185">Reference proteome</keyword>
<evidence type="ECO:0000313" key="2">
    <source>
        <dbReference type="Proteomes" id="UP000248066"/>
    </source>
</evidence>
<protein>
    <submittedName>
        <fullName evidence="1">Uncharacterized protein</fullName>
    </submittedName>
</protein>
<evidence type="ECO:0000313" key="1">
    <source>
        <dbReference type="EMBL" id="PYZ97861.1"/>
    </source>
</evidence>
<gene>
    <name evidence="1" type="ORF">CR205_04510</name>
</gene>
<name>A0A2W0HAD5_9BACI</name>
<sequence>MPAPPREASGWLAVEILLTDGIIILKNCISEYTFCQKMFVMPSCTPGASGTPETLGTVTPALRKAGDGMQQSFAKLTDGYTHLKLSVRRIRKERRFMVWKRV</sequence>
<organism evidence="1 2">
    <name type="scientific">Alteribacter lacisalsi</name>
    <dbReference type="NCBI Taxonomy" id="2045244"/>
    <lineage>
        <taxon>Bacteria</taxon>
        <taxon>Bacillati</taxon>
        <taxon>Bacillota</taxon>
        <taxon>Bacilli</taxon>
        <taxon>Bacillales</taxon>
        <taxon>Bacillaceae</taxon>
        <taxon>Alteribacter</taxon>
    </lineage>
</organism>
<dbReference type="Proteomes" id="UP000248066">
    <property type="component" value="Unassembled WGS sequence"/>
</dbReference>
<accession>A0A2W0HAD5</accession>
<proteinExistence type="predicted"/>
<dbReference type="AlphaFoldDB" id="A0A2W0HAD5"/>